<protein>
    <recommendedName>
        <fullName evidence="2">DUF7870 domain-containing protein</fullName>
    </recommendedName>
</protein>
<keyword evidence="4" id="KW-1185">Reference proteome</keyword>
<accession>A0A2Z6PH46</accession>
<dbReference type="Proteomes" id="UP000242715">
    <property type="component" value="Unassembled WGS sequence"/>
</dbReference>
<dbReference type="PANTHER" id="PTHR47291:SF4">
    <property type="entry name" value="UPSTREAM ORF PROTEIN, PUTATIVE-RELATED"/>
    <property type="match status" value="1"/>
</dbReference>
<proteinExistence type="predicted"/>
<feature type="domain" description="DUF7870" evidence="2">
    <location>
        <begin position="365"/>
        <end position="469"/>
    </location>
</feature>
<keyword evidence="1" id="KW-0472">Membrane</keyword>
<gene>
    <name evidence="3" type="ORF">TSUD_407510</name>
</gene>
<dbReference type="EMBL" id="DF974569">
    <property type="protein sequence ID" value="GAU49462.1"/>
    <property type="molecule type" value="Genomic_DNA"/>
</dbReference>
<reference evidence="4" key="1">
    <citation type="journal article" date="2017" name="Front. Plant Sci.">
        <title>Climate Clever Clovers: New Paradigm to Reduce the Environmental Footprint of Ruminants by Breeding Low Methanogenic Forages Utilizing Haplotype Variation.</title>
        <authorList>
            <person name="Kaur P."/>
            <person name="Appels R."/>
            <person name="Bayer P.E."/>
            <person name="Keeble-Gagnere G."/>
            <person name="Wang J."/>
            <person name="Hirakawa H."/>
            <person name="Shirasawa K."/>
            <person name="Vercoe P."/>
            <person name="Stefanova K."/>
            <person name="Durmic Z."/>
            <person name="Nichols P."/>
            <person name="Revell C."/>
            <person name="Isobe S.N."/>
            <person name="Edwards D."/>
            <person name="Erskine W."/>
        </authorList>
    </citation>
    <scope>NUCLEOTIDE SEQUENCE [LARGE SCALE GENOMIC DNA]</scope>
    <source>
        <strain evidence="4">cv. Daliak</strain>
    </source>
</reference>
<evidence type="ECO:0000256" key="1">
    <source>
        <dbReference type="SAM" id="Phobius"/>
    </source>
</evidence>
<evidence type="ECO:0000259" key="2">
    <source>
        <dbReference type="Pfam" id="PF25276"/>
    </source>
</evidence>
<keyword evidence="1" id="KW-1133">Transmembrane helix</keyword>
<keyword evidence="1" id="KW-0812">Transmembrane</keyword>
<organism evidence="3 4">
    <name type="scientific">Trifolium subterraneum</name>
    <name type="common">Subterranean clover</name>
    <dbReference type="NCBI Taxonomy" id="3900"/>
    <lineage>
        <taxon>Eukaryota</taxon>
        <taxon>Viridiplantae</taxon>
        <taxon>Streptophyta</taxon>
        <taxon>Embryophyta</taxon>
        <taxon>Tracheophyta</taxon>
        <taxon>Spermatophyta</taxon>
        <taxon>Magnoliopsida</taxon>
        <taxon>eudicotyledons</taxon>
        <taxon>Gunneridae</taxon>
        <taxon>Pentapetalae</taxon>
        <taxon>rosids</taxon>
        <taxon>fabids</taxon>
        <taxon>Fabales</taxon>
        <taxon>Fabaceae</taxon>
        <taxon>Papilionoideae</taxon>
        <taxon>50 kb inversion clade</taxon>
        <taxon>NPAAA clade</taxon>
        <taxon>Hologalegina</taxon>
        <taxon>IRL clade</taxon>
        <taxon>Trifolieae</taxon>
        <taxon>Trifolium</taxon>
    </lineage>
</organism>
<dbReference type="PANTHER" id="PTHR47291">
    <property type="entry name" value="PEPTIDE UPSTREAM PROTEIN"/>
    <property type="match status" value="1"/>
</dbReference>
<feature type="transmembrane region" description="Helical" evidence="1">
    <location>
        <begin position="20"/>
        <end position="38"/>
    </location>
</feature>
<evidence type="ECO:0000313" key="4">
    <source>
        <dbReference type="Proteomes" id="UP000242715"/>
    </source>
</evidence>
<name>A0A2Z6PH46_TRISU</name>
<dbReference type="OrthoDB" id="1076011at2759"/>
<sequence>MDKCSRIHNPFGSLARTMFFRTLILASAICTVSLLYSLPNMDFGSIAPKTYDHDCVLEFEDDDSNLTVTPGSYLFQSRILNTFWGSFDSLNCKKEINLVSSVVKELKGQGLLLNSEAESLCLGEYSDIAVSTMQKLGFSNVTNHGFLSFNRKYFVYSLDEYRDFSFDFVLSNDYGKVVVPALVVLEVERVLKPNGTGALLLDFDSDDVYSNNNDNINMIRIATPISSLLRFSTIVHAGVVNNHGLVVFKKNSESQIESENKSSSLYHDDLPEDCKSVKFTKPLINLMEPLVKERPYDKKITYLPRFKDVFSSKKNLVYVNIGGGYDWFPESYPIDKEDFNVYFLHYNFSIMLSHVKGPRVTFVYHPELNANFKANVTDTEHMDHYLGEDKEFDLVGWFKETVEDADFVVLMMNAGKVEMKFLKDIYENGVICFVDELFLNCSESEDGGDSCMDIYNGLRSNGVFVHQWWNNELHEGSHAG</sequence>
<evidence type="ECO:0000313" key="3">
    <source>
        <dbReference type="EMBL" id="GAU49462.1"/>
    </source>
</evidence>
<dbReference type="AlphaFoldDB" id="A0A2Z6PH46"/>
<dbReference type="Pfam" id="PF25276">
    <property type="entry name" value="DUF7870"/>
    <property type="match status" value="1"/>
</dbReference>
<dbReference type="InterPro" id="IPR057192">
    <property type="entry name" value="DUF7870"/>
</dbReference>